<accession>G6AG90</accession>
<keyword evidence="2" id="KW-1185">Reference proteome</keyword>
<dbReference type="AlphaFoldDB" id="G6AG90"/>
<evidence type="ECO:0000313" key="1">
    <source>
        <dbReference type="EMBL" id="EHG16281.1"/>
    </source>
</evidence>
<dbReference type="HOGENOM" id="CLU_3121173_0_0_10"/>
<organism evidence="1 2">
    <name type="scientific">Prevotella histicola F0411</name>
    <dbReference type="NCBI Taxonomy" id="857291"/>
    <lineage>
        <taxon>Bacteria</taxon>
        <taxon>Pseudomonadati</taxon>
        <taxon>Bacteroidota</taxon>
        <taxon>Bacteroidia</taxon>
        <taxon>Bacteroidales</taxon>
        <taxon>Prevotellaceae</taxon>
        <taxon>Prevotella</taxon>
    </lineage>
</organism>
<dbReference type="STRING" id="857291.HMPREF9138_01117"/>
<sequence>MQYGKVPTLSRNTRKAFVYVITLDNDNKYYLTCNSLKIIFITISLPRFKE</sequence>
<comment type="caution">
    <text evidence="1">The sequence shown here is derived from an EMBL/GenBank/DDBJ whole genome shotgun (WGS) entry which is preliminary data.</text>
</comment>
<reference evidence="1 2" key="1">
    <citation type="submission" date="2011-10" db="EMBL/GenBank/DDBJ databases">
        <title>The Genome Sequence of Prevotella histicola F0411.</title>
        <authorList>
            <consortium name="The Broad Institute Genome Sequencing Platform"/>
            <person name="Earl A."/>
            <person name="Ward D."/>
            <person name="Feldgarden M."/>
            <person name="Gevers D."/>
            <person name="Izard J."/>
            <person name="Ganesan A."/>
            <person name="Blanton J.M."/>
            <person name="Baranova O.V."/>
            <person name="Tanner A.C."/>
            <person name="Mathney J.M.J."/>
            <person name="Dewhirst F.E."/>
            <person name="Young S.K."/>
            <person name="Zeng Q."/>
            <person name="Gargeya S."/>
            <person name="Fitzgerald M."/>
            <person name="Haas B."/>
            <person name="Abouelleil A."/>
            <person name="Alvarado L."/>
            <person name="Arachchi H.M."/>
            <person name="Berlin A."/>
            <person name="Brown A."/>
            <person name="Chapman S.B."/>
            <person name="Chen Z."/>
            <person name="Dunbar C."/>
            <person name="Freedman E."/>
            <person name="Gearin G."/>
            <person name="Gellesch M."/>
            <person name="Goldberg J."/>
            <person name="Griggs A."/>
            <person name="Gujja S."/>
            <person name="Heiman D."/>
            <person name="Howarth C."/>
            <person name="Larson L."/>
            <person name="Lui A."/>
            <person name="MacDonald P.J.P."/>
            <person name="Montmayeur A."/>
            <person name="Murphy C."/>
            <person name="Neiman D."/>
            <person name="Pearson M."/>
            <person name="Priest M."/>
            <person name="Roberts A."/>
            <person name="Saif S."/>
            <person name="Shea T."/>
            <person name="Shenoy N."/>
            <person name="Sisk P."/>
            <person name="Stolte C."/>
            <person name="Sykes S."/>
            <person name="Wortman J."/>
            <person name="Nusbaum C."/>
            <person name="Birren B."/>
        </authorList>
    </citation>
    <scope>NUCLEOTIDE SEQUENCE [LARGE SCALE GENOMIC DNA]</scope>
    <source>
        <strain evidence="1 2">F0411</strain>
    </source>
</reference>
<protein>
    <submittedName>
        <fullName evidence="1">Uncharacterized protein</fullName>
    </submittedName>
</protein>
<gene>
    <name evidence="1" type="ORF">HMPREF9138_01117</name>
</gene>
<name>G6AG90_9BACT</name>
<dbReference type="EMBL" id="AFXP01000009">
    <property type="protein sequence ID" value="EHG16281.1"/>
    <property type="molecule type" value="Genomic_DNA"/>
</dbReference>
<evidence type="ECO:0000313" key="2">
    <source>
        <dbReference type="Proteomes" id="UP000004597"/>
    </source>
</evidence>
<dbReference type="Proteomes" id="UP000004597">
    <property type="component" value="Unassembled WGS sequence"/>
</dbReference>
<proteinExistence type="predicted"/>